<dbReference type="Gene3D" id="1.20.1560.10">
    <property type="entry name" value="ABC transporter type 1, transmembrane domain"/>
    <property type="match status" value="1"/>
</dbReference>
<dbReference type="InterPro" id="IPR039421">
    <property type="entry name" value="Type_1_exporter"/>
</dbReference>
<dbReference type="SUPFAM" id="SSF52540">
    <property type="entry name" value="P-loop containing nucleoside triphosphate hydrolases"/>
    <property type="match status" value="1"/>
</dbReference>
<dbReference type="InterPro" id="IPR003439">
    <property type="entry name" value="ABC_transporter-like_ATP-bd"/>
</dbReference>
<organism evidence="8 9">
    <name type="scientific">Candidatus Daviesbacteria bacterium GW2011_GWF2_38_6</name>
    <dbReference type="NCBI Taxonomy" id="1618432"/>
    <lineage>
        <taxon>Bacteria</taxon>
        <taxon>Candidatus Daviesiibacteriota</taxon>
    </lineage>
</organism>
<accession>A0A0G0KHQ4</accession>
<protein>
    <submittedName>
        <fullName evidence="8">ABC-type multidrug transport system, ATPase and permease component</fullName>
    </submittedName>
</protein>
<keyword evidence="2" id="KW-0812">Transmembrane</keyword>
<dbReference type="GO" id="GO:0005524">
    <property type="term" value="F:ATP binding"/>
    <property type="evidence" value="ECO:0007669"/>
    <property type="project" value="UniProtKB-KW"/>
</dbReference>
<dbReference type="SMART" id="SM00382">
    <property type="entry name" value="AAA"/>
    <property type="match status" value="1"/>
</dbReference>
<proteinExistence type="predicted"/>
<keyword evidence="3" id="KW-0547">Nucleotide-binding</keyword>
<feature type="non-terminal residue" evidence="8">
    <location>
        <position position="1"/>
    </location>
</feature>
<dbReference type="GO" id="GO:0016887">
    <property type="term" value="F:ATP hydrolysis activity"/>
    <property type="evidence" value="ECO:0007669"/>
    <property type="project" value="InterPro"/>
</dbReference>
<dbReference type="InterPro" id="IPR003593">
    <property type="entry name" value="AAA+_ATPase"/>
</dbReference>
<evidence type="ECO:0000256" key="5">
    <source>
        <dbReference type="ARBA" id="ARBA00022989"/>
    </source>
</evidence>
<gene>
    <name evidence="8" type="ORF">US99_C0025G0001</name>
</gene>
<dbReference type="AlphaFoldDB" id="A0A0G0KHQ4"/>
<name>A0A0G0KHQ4_9BACT</name>
<dbReference type="Proteomes" id="UP000034324">
    <property type="component" value="Unassembled WGS sequence"/>
</dbReference>
<dbReference type="InterPro" id="IPR017871">
    <property type="entry name" value="ABC_transporter-like_CS"/>
</dbReference>
<evidence type="ECO:0000256" key="4">
    <source>
        <dbReference type="ARBA" id="ARBA00022840"/>
    </source>
</evidence>
<dbReference type="FunFam" id="3.40.50.300:FF:000218">
    <property type="entry name" value="Multidrug ABC transporter ATP-binding protein"/>
    <property type="match status" value="1"/>
</dbReference>
<keyword evidence="4" id="KW-0067">ATP-binding</keyword>
<evidence type="ECO:0000256" key="1">
    <source>
        <dbReference type="ARBA" id="ARBA00004651"/>
    </source>
</evidence>
<feature type="domain" description="ABC transporter" evidence="7">
    <location>
        <begin position="57"/>
        <end position="297"/>
    </location>
</feature>
<dbReference type="Gene3D" id="3.40.50.300">
    <property type="entry name" value="P-loop containing nucleotide triphosphate hydrolases"/>
    <property type="match status" value="1"/>
</dbReference>
<dbReference type="PROSITE" id="PS00211">
    <property type="entry name" value="ABC_TRANSPORTER_1"/>
    <property type="match status" value="1"/>
</dbReference>
<dbReference type="PANTHER" id="PTHR24221:SF654">
    <property type="entry name" value="ATP-BINDING CASSETTE SUB-FAMILY B MEMBER 6"/>
    <property type="match status" value="1"/>
</dbReference>
<comment type="subcellular location">
    <subcellularLocation>
        <location evidence="1">Cell membrane</location>
        <topology evidence="1">Multi-pass membrane protein</topology>
    </subcellularLocation>
</comment>
<evidence type="ECO:0000256" key="3">
    <source>
        <dbReference type="ARBA" id="ARBA00022741"/>
    </source>
</evidence>
<dbReference type="EMBL" id="LBVC01000025">
    <property type="protein sequence ID" value="KKQ78312.1"/>
    <property type="molecule type" value="Genomic_DNA"/>
</dbReference>
<dbReference type="InterPro" id="IPR036640">
    <property type="entry name" value="ABC1_TM_sf"/>
</dbReference>
<evidence type="ECO:0000256" key="6">
    <source>
        <dbReference type="ARBA" id="ARBA00023136"/>
    </source>
</evidence>
<dbReference type="GO" id="GO:0034040">
    <property type="term" value="F:ATPase-coupled lipid transmembrane transporter activity"/>
    <property type="evidence" value="ECO:0007669"/>
    <property type="project" value="TreeGrafter"/>
</dbReference>
<evidence type="ECO:0000259" key="7">
    <source>
        <dbReference type="PROSITE" id="PS50893"/>
    </source>
</evidence>
<evidence type="ECO:0000313" key="8">
    <source>
        <dbReference type="EMBL" id="KKQ78312.1"/>
    </source>
</evidence>
<dbReference type="PROSITE" id="PS50893">
    <property type="entry name" value="ABC_TRANSPORTER_2"/>
    <property type="match status" value="1"/>
</dbReference>
<keyword evidence="5" id="KW-1133">Transmembrane helix</keyword>
<evidence type="ECO:0000256" key="2">
    <source>
        <dbReference type="ARBA" id="ARBA00022692"/>
    </source>
</evidence>
<dbReference type="InterPro" id="IPR027417">
    <property type="entry name" value="P-loop_NTPase"/>
</dbReference>
<dbReference type="Pfam" id="PF00005">
    <property type="entry name" value="ABC_tran"/>
    <property type="match status" value="1"/>
</dbReference>
<keyword evidence="6" id="KW-0472">Membrane</keyword>
<evidence type="ECO:0000313" key="9">
    <source>
        <dbReference type="Proteomes" id="UP000034324"/>
    </source>
</evidence>
<sequence length="302" mass="33603">ISLTERAYSNIFQLGWIYERAIDAAEPVDRVISLLSQKPSVVNSPNAIIPKDITGRIAFKHVTFAYNRKRVLRNVSFTIPVGSFTALVGKSGGGKSTIAKLLSRYYDPQGGSIVIDSRYNLQDLDLDSYRSKTAVVFQDSPVPNRKIWEVISYSAGKLDFASVRARVYEAAKQAFADEFISQLPEGYQTLVGERGVKLSGGQRQRLAIARALFAEPKILIMDEPTSHLDIHSESLIQQALKNLSKERSFTKIIIAHRLSTVKNADQILVVEKGRIVERGTHNKLLEKKGVYAKIVAQSELKG</sequence>
<reference evidence="8 9" key="1">
    <citation type="journal article" date="2015" name="Nature">
        <title>rRNA introns, odd ribosomes, and small enigmatic genomes across a large radiation of phyla.</title>
        <authorList>
            <person name="Brown C.T."/>
            <person name="Hug L.A."/>
            <person name="Thomas B.C."/>
            <person name="Sharon I."/>
            <person name="Castelle C.J."/>
            <person name="Singh A."/>
            <person name="Wilkins M.J."/>
            <person name="Williams K.H."/>
            <person name="Banfield J.F."/>
        </authorList>
    </citation>
    <scope>NUCLEOTIDE SEQUENCE [LARGE SCALE GENOMIC DNA]</scope>
</reference>
<dbReference type="GO" id="GO:0005886">
    <property type="term" value="C:plasma membrane"/>
    <property type="evidence" value="ECO:0007669"/>
    <property type="project" value="UniProtKB-SubCell"/>
</dbReference>
<comment type="caution">
    <text evidence="8">The sequence shown here is derived from an EMBL/GenBank/DDBJ whole genome shotgun (WGS) entry which is preliminary data.</text>
</comment>
<dbReference type="PANTHER" id="PTHR24221">
    <property type="entry name" value="ATP-BINDING CASSETTE SUB-FAMILY B"/>
    <property type="match status" value="1"/>
</dbReference>